<dbReference type="PANTHER" id="PTHR10559">
    <property type="entry name" value="TRANSCOBALAMIN-1/GASTRIC INTRINSIC FACTOR"/>
    <property type="match status" value="1"/>
</dbReference>
<dbReference type="InterPro" id="IPR051588">
    <property type="entry name" value="Cobalamin_Transport"/>
</dbReference>
<dbReference type="Gene3D" id="2.170.130.30">
    <property type="match status" value="1"/>
</dbReference>
<comment type="caution">
    <text evidence="1">The sequence shown here is derived from an EMBL/GenBank/DDBJ whole genome shotgun (WGS) entry which is preliminary data.</text>
</comment>
<keyword evidence="2" id="KW-1185">Reference proteome</keyword>
<reference evidence="1" key="1">
    <citation type="submission" date="2021-03" db="EMBL/GenBank/DDBJ databases">
        <authorList>
            <person name="Tran Van P."/>
        </authorList>
    </citation>
    <scope>NUCLEOTIDE SEQUENCE</scope>
</reference>
<evidence type="ECO:0008006" key="3">
    <source>
        <dbReference type="Google" id="ProtNLM"/>
    </source>
</evidence>
<gene>
    <name evidence="1" type="ORF">TPAB3V08_LOCUS5901</name>
</gene>
<evidence type="ECO:0000313" key="1">
    <source>
        <dbReference type="EMBL" id="CAG2058935.1"/>
    </source>
</evidence>
<dbReference type="Proteomes" id="UP001153148">
    <property type="component" value="Unassembled WGS sequence"/>
</dbReference>
<dbReference type="PANTHER" id="PTHR10559:SF18">
    <property type="entry name" value="TRANSCOBALAMIN II"/>
    <property type="match status" value="1"/>
</dbReference>
<proteinExistence type="predicted"/>
<dbReference type="EMBL" id="CAJPIN010008327">
    <property type="protein sequence ID" value="CAG2058935.1"/>
    <property type="molecule type" value="Genomic_DNA"/>
</dbReference>
<protein>
    <recommendedName>
        <fullName evidence="3">Peptidase A1 domain-containing protein</fullName>
    </recommendedName>
</protein>
<evidence type="ECO:0000313" key="2">
    <source>
        <dbReference type="Proteomes" id="UP001153148"/>
    </source>
</evidence>
<name>A0ABN7NW94_TIMPD</name>
<sequence>MRVHQRGDSTAGNFTESLLEMVNGKVKENRNGFIADLTIPFEEHITVNYTVWFPNADNVTISGINTLVTLQENSSFYEVVIKAAKQNDNFTFHATESVPNRHSVTSINGIESVIGPDRVYWFLYKLDTYPDLNNTPAVSYLLETGVDDTIVSDGDNYLFWLTHH</sequence>
<accession>A0ABN7NW94</accession>
<organism evidence="1 2">
    <name type="scientific">Timema podura</name>
    <name type="common">Walking stick</name>
    <dbReference type="NCBI Taxonomy" id="61482"/>
    <lineage>
        <taxon>Eukaryota</taxon>
        <taxon>Metazoa</taxon>
        <taxon>Ecdysozoa</taxon>
        <taxon>Arthropoda</taxon>
        <taxon>Hexapoda</taxon>
        <taxon>Insecta</taxon>
        <taxon>Pterygota</taxon>
        <taxon>Neoptera</taxon>
        <taxon>Polyneoptera</taxon>
        <taxon>Phasmatodea</taxon>
        <taxon>Timematodea</taxon>
        <taxon>Timematoidea</taxon>
        <taxon>Timematidae</taxon>
        <taxon>Timema</taxon>
    </lineage>
</organism>